<evidence type="ECO:0000256" key="3">
    <source>
        <dbReference type="ARBA" id="ARBA00023274"/>
    </source>
</evidence>
<dbReference type="GO" id="GO:1990904">
    <property type="term" value="C:ribonucleoprotein complex"/>
    <property type="evidence" value="ECO:0007669"/>
    <property type="project" value="UniProtKB-KW"/>
</dbReference>
<evidence type="ECO:0000313" key="9">
    <source>
        <dbReference type="Proteomes" id="UP000005408"/>
    </source>
</evidence>
<dbReference type="Proteomes" id="UP000005408">
    <property type="component" value="Unassembled WGS sequence"/>
</dbReference>
<proteinExistence type="inferred from homology"/>
<keyword evidence="9" id="KW-1185">Reference proteome</keyword>
<evidence type="ECO:0000256" key="1">
    <source>
        <dbReference type="ARBA" id="ARBA00010014"/>
    </source>
</evidence>
<feature type="compositionally biased region" description="Low complexity" evidence="7">
    <location>
        <begin position="270"/>
        <end position="285"/>
    </location>
</feature>
<reference evidence="8" key="1">
    <citation type="submission" date="2022-08" db="UniProtKB">
        <authorList>
            <consortium name="EnsemblMetazoa"/>
        </authorList>
    </citation>
    <scope>IDENTIFICATION</scope>
    <source>
        <strain evidence="8">05x7-T-G4-1.051#20</strain>
    </source>
</reference>
<evidence type="ECO:0000256" key="5">
    <source>
        <dbReference type="ARBA" id="ARBA00035466"/>
    </source>
</evidence>
<keyword evidence="3" id="KW-0687">Ribonucleoprotein</keyword>
<evidence type="ECO:0000313" key="8">
    <source>
        <dbReference type="EnsemblMetazoa" id="G26391.1:cds"/>
    </source>
</evidence>
<dbReference type="GO" id="GO:0006412">
    <property type="term" value="P:translation"/>
    <property type="evidence" value="ECO:0007669"/>
    <property type="project" value="InterPro"/>
</dbReference>
<dbReference type="Pfam" id="PF01090">
    <property type="entry name" value="Ribosomal_S19e"/>
    <property type="match status" value="1"/>
</dbReference>
<accession>A0A8W8L2H8</accession>
<dbReference type="Gene3D" id="3.40.50.1110">
    <property type="entry name" value="SGNH hydrolase"/>
    <property type="match status" value="1"/>
</dbReference>
<dbReference type="InterPro" id="IPR001266">
    <property type="entry name" value="Ribosomal_eS19"/>
</dbReference>
<evidence type="ECO:0000256" key="6">
    <source>
        <dbReference type="ARBA" id="ARBA00037957"/>
    </source>
</evidence>
<protein>
    <recommendedName>
        <fullName evidence="4">Small ribosomal subunit protein eS19</fullName>
    </recommendedName>
    <alternativeName>
        <fullName evidence="5">40S ribosomal protein S19</fullName>
    </alternativeName>
</protein>
<dbReference type="SMART" id="SM01413">
    <property type="entry name" value="Ribosomal_S19e"/>
    <property type="match status" value="1"/>
</dbReference>
<dbReference type="PANTHER" id="PTHR14469:SF0">
    <property type="entry name" value="FAMILY WITH SEQUENCE SIMILARITY 113"/>
    <property type="match status" value="1"/>
</dbReference>
<keyword evidence="2" id="KW-0689">Ribosomal protein</keyword>
<name>A0A8W8L2H8_MAGGI</name>
<feature type="region of interest" description="Disordered" evidence="7">
    <location>
        <begin position="269"/>
        <end position="299"/>
    </location>
</feature>
<organism evidence="8 9">
    <name type="scientific">Magallana gigas</name>
    <name type="common">Pacific oyster</name>
    <name type="synonym">Crassostrea gigas</name>
    <dbReference type="NCBI Taxonomy" id="29159"/>
    <lineage>
        <taxon>Eukaryota</taxon>
        <taxon>Metazoa</taxon>
        <taxon>Spiralia</taxon>
        <taxon>Lophotrochozoa</taxon>
        <taxon>Mollusca</taxon>
        <taxon>Bivalvia</taxon>
        <taxon>Autobranchia</taxon>
        <taxon>Pteriomorphia</taxon>
        <taxon>Ostreida</taxon>
        <taxon>Ostreoidea</taxon>
        <taxon>Ostreidae</taxon>
        <taxon>Magallana</taxon>
    </lineage>
</organism>
<dbReference type="InterPro" id="IPR036514">
    <property type="entry name" value="SGNH_hydro_sf"/>
</dbReference>
<comment type="similarity">
    <text evidence="6">Belongs to the PC-esterase family.</text>
</comment>
<dbReference type="FunFam" id="1.10.10.10:FF:000118">
    <property type="entry name" value="40S ribosomal protein S19"/>
    <property type="match status" value="1"/>
</dbReference>
<dbReference type="EnsemblMetazoa" id="G26391.1">
    <property type="protein sequence ID" value="G26391.1:cds"/>
    <property type="gene ID" value="G26391"/>
</dbReference>
<dbReference type="GO" id="GO:0005840">
    <property type="term" value="C:ribosome"/>
    <property type="evidence" value="ECO:0007669"/>
    <property type="project" value="UniProtKB-KW"/>
</dbReference>
<evidence type="ECO:0000256" key="7">
    <source>
        <dbReference type="SAM" id="MobiDB-lite"/>
    </source>
</evidence>
<sequence length="527" mass="60942">GEMSFERDELIEGGRKGKMSNGVNYREIRQYHRENHLIRFYFVTRCYNTYVESILSDLSRDPKPDIILMNSCLWDISRYGKNGVEEYKTNMVRLFDRFKETLSPDCLVIWNATLPISKNIRGGFLIPEVEFMNSTLRLDILEANFFAHQVVISHGYDLLDLHYYMRNQLHRRAADGVHWDQTAHRRMTNLLLSHISEAWRQKLPGRSESMKKLIIQEESGKLQHTFGQEQRRGAVELPMFDNAGVGLREPVQNYRSPVSNLYANSRYFRDANNNPSSATAPNPDSQYRHKRSYSSRRGVEEETNYNKCKRFFREENFYPMDTEKTGNQENNNVTSQFHHDPRLPEGDRFHVLDSNANVCSTSTYAWKPYTSFSISLAKMGISVKDVNAHEFTKSLAAFLKKQGKMKIPDWAPIVKLAKYNELAPYDDDWYYTRAASICRHLYIRSPVGVGAFTNLYSGRKRNGTAPSHFCRGNSSVARKVLQSLEGMKLVEKDTATGGRKLTPQGRKDLDRIAAQVNEKLNPRPKKE</sequence>
<dbReference type="InterPro" id="IPR018277">
    <property type="entry name" value="Ribosomal_eS19_CS"/>
</dbReference>
<comment type="similarity">
    <text evidence="1">Belongs to the eukaryotic ribosomal protein eS19 family.</text>
</comment>
<evidence type="ECO:0000256" key="2">
    <source>
        <dbReference type="ARBA" id="ARBA00022980"/>
    </source>
</evidence>
<dbReference type="InterPro" id="IPR036390">
    <property type="entry name" value="WH_DNA-bd_sf"/>
</dbReference>
<evidence type="ECO:0000256" key="4">
    <source>
        <dbReference type="ARBA" id="ARBA00035143"/>
    </source>
</evidence>
<dbReference type="SUPFAM" id="SSF46785">
    <property type="entry name" value="Winged helix' DNA-binding domain"/>
    <property type="match status" value="1"/>
</dbReference>
<dbReference type="PANTHER" id="PTHR14469">
    <property type="entry name" value="SARCOMA ANTIGEN NY-SAR-23"/>
    <property type="match status" value="1"/>
</dbReference>
<dbReference type="Gene3D" id="1.10.10.10">
    <property type="entry name" value="Winged helix-like DNA-binding domain superfamily/Winged helix DNA-binding domain"/>
    <property type="match status" value="1"/>
</dbReference>
<dbReference type="InterPro" id="IPR036388">
    <property type="entry name" value="WH-like_DNA-bd_sf"/>
</dbReference>
<dbReference type="SUPFAM" id="SSF52266">
    <property type="entry name" value="SGNH hydrolase"/>
    <property type="match status" value="1"/>
</dbReference>
<dbReference type="AlphaFoldDB" id="A0A8W8L2H8"/>
<dbReference type="PROSITE" id="PS00628">
    <property type="entry name" value="RIBOSOMAL_S19E"/>
    <property type="match status" value="1"/>
</dbReference>
<dbReference type="GO" id="GO:0003735">
    <property type="term" value="F:structural constituent of ribosome"/>
    <property type="evidence" value="ECO:0007669"/>
    <property type="project" value="InterPro"/>
</dbReference>